<sequence length="399" mass="45227">MILKNNLSEPNPDSHRPLPVAIQFSRFRGKDGVEEIQWMIRPTEYAHFDIQLKWVREAYEQAVQSMGLEMDSAVWRRFLCSDLINQEAALRGQSFSDPDVPNQNCAISWVRQVPAPPSKVTLWASHLRIPGEKLSKSYNNRTLSLKRKDLTHHWSTGITSPESVDSHAQTQGIFKKYGDFLKSEQMTLADHVVRTWFFVQNVDNNYAGMVDARNEVFEAEGLSADTHYIASTGIEGGYTDAPTNTLLDAYAIGGLKPEQIRYLHALKHLSPTHVYGVAFERATAIDYRDRTQIFISGTASIDDQGVTLHRGDIHRQLERTLENIEALLLEADATLDDMQVFIVYLRDPADEVVVRPEIARRFPELPFEIVTAPVCRPGWLIEIEGLAVIENDAQELPPF</sequence>
<proteinExistence type="predicted"/>
<accession>A0A851G9V9</accession>
<protein>
    <submittedName>
        <fullName evidence="1">Translation initiation inhibitor</fullName>
    </submittedName>
</protein>
<dbReference type="SUPFAM" id="SSF55298">
    <property type="entry name" value="YjgF-like"/>
    <property type="match status" value="1"/>
</dbReference>
<comment type="caution">
    <text evidence="1">The sequence shown here is derived from an EMBL/GenBank/DDBJ whole genome shotgun (WGS) entry which is preliminary data.</text>
</comment>
<keyword evidence="2" id="KW-1185">Reference proteome</keyword>
<organism evidence="1 2">
    <name type="scientific">Oceaniferula marina</name>
    <dbReference type="NCBI Taxonomy" id="2748318"/>
    <lineage>
        <taxon>Bacteria</taxon>
        <taxon>Pseudomonadati</taxon>
        <taxon>Verrucomicrobiota</taxon>
        <taxon>Verrucomicrobiia</taxon>
        <taxon>Verrucomicrobiales</taxon>
        <taxon>Verrucomicrobiaceae</taxon>
        <taxon>Oceaniferula</taxon>
    </lineage>
</organism>
<dbReference type="AlphaFoldDB" id="A0A851G9V9"/>
<dbReference type="PANTHER" id="PTHR11803:SF39">
    <property type="entry name" value="2-IMINOBUTANOATE_2-IMINOPROPANOATE DEAMINASE"/>
    <property type="match status" value="1"/>
</dbReference>
<dbReference type="Gene3D" id="3.30.1330.40">
    <property type="entry name" value="RutC-like"/>
    <property type="match status" value="2"/>
</dbReference>
<dbReference type="InterPro" id="IPR035959">
    <property type="entry name" value="RutC-like_sf"/>
</dbReference>
<dbReference type="EMBL" id="JACBAZ010000001">
    <property type="protein sequence ID" value="NWK54206.1"/>
    <property type="molecule type" value="Genomic_DNA"/>
</dbReference>
<reference evidence="1 2" key="1">
    <citation type="submission" date="2020-07" db="EMBL/GenBank/DDBJ databases">
        <title>Roseicoccus Jingziensis gen. nov., sp. nov., isolated from coastal seawater.</title>
        <authorList>
            <person name="Feng X."/>
        </authorList>
    </citation>
    <scope>NUCLEOTIDE SEQUENCE [LARGE SCALE GENOMIC DNA]</scope>
    <source>
        <strain evidence="1 2">N1E253</strain>
    </source>
</reference>
<name>A0A851G9V9_9BACT</name>
<gene>
    <name evidence="1" type="ORF">HW115_01180</name>
</gene>
<dbReference type="PANTHER" id="PTHR11803">
    <property type="entry name" value="2-IMINOBUTANOATE/2-IMINOPROPANOATE DEAMINASE RIDA"/>
    <property type="match status" value="1"/>
</dbReference>
<evidence type="ECO:0000313" key="2">
    <source>
        <dbReference type="Proteomes" id="UP000557872"/>
    </source>
</evidence>
<dbReference type="CDD" id="cd06153">
    <property type="entry name" value="YjgF_YER057c_UK114_like_5"/>
    <property type="match status" value="1"/>
</dbReference>
<dbReference type="GO" id="GO:0005829">
    <property type="term" value="C:cytosol"/>
    <property type="evidence" value="ECO:0007669"/>
    <property type="project" value="TreeGrafter"/>
</dbReference>
<dbReference type="Pfam" id="PF01042">
    <property type="entry name" value="Ribonuc_L-PSP"/>
    <property type="match status" value="1"/>
</dbReference>
<evidence type="ECO:0000313" key="1">
    <source>
        <dbReference type="EMBL" id="NWK54206.1"/>
    </source>
</evidence>
<dbReference type="GO" id="GO:0019239">
    <property type="term" value="F:deaminase activity"/>
    <property type="evidence" value="ECO:0007669"/>
    <property type="project" value="TreeGrafter"/>
</dbReference>
<dbReference type="Proteomes" id="UP000557872">
    <property type="component" value="Unassembled WGS sequence"/>
</dbReference>
<dbReference type="InterPro" id="IPR006175">
    <property type="entry name" value="YjgF/YER057c/UK114"/>
</dbReference>